<dbReference type="GO" id="GO:0016740">
    <property type="term" value="F:transferase activity"/>
    <property type="evidence" value="ECO:0007669"/>
    <property type="project" value="UniProtKB-KW"/>
</dbReference>
<feature type="domain" description="Glycosyltransferase 2-like" evidence="1">
    <location>
        <begin position="13"/>
        <end position="117"/>
    </location>
</feature>
<dbReference type="InterPro" id="IPR029044">
    <property type="entry name" value="Nucleotide-diphossugar_trans"/>
</dbReference>
<evidence type="ECO:0000313" key="2">
    <source>
        <dbReference type="EMBL" id="AVR46892.1"/>
    </source>
</evidence>
<dbReference type="KEGG" id="grs:C7S20_17395"/>
<accession>A0A2R3Z9N5</accession>
<dbReference type="Pfam" id="PF00535">
    <property type="entry name" value="Glycos_transf_2"/>
    <property type="match status" value="1"/>
</dbReference>
<dbReference type="AlphaFoldDB" id="A0A2R3Z9N5"/>
<gene>
    <name evidence="2" type="ORF">C7S20_17395</name>
</gene>
<dbReference type="OrthoDB" id="7665907at2"/>
<protein>
    <submittedName>
        <fullName evidence="2">Glycosyl transferase</fullName>
    </submittedName>
</protein>
<evidence type="ECO:0000259" key="1">
    <source>
        <dbReference type="Pfam" id="PF00535"/>
    </source>
</evidence>
<organism evidence="2 3">
    <name type="scientific">Christiangramia fulva</name>
    <dbReference type="NCBI Taxonomy" id="2126553"/>
    <lineage>
        <taxon>Bacteria</taxon>
        <taxon>Pseudomonadati</taxon>
        <taxon>Bacteroidota</taxon>
        <taxon>Flavobacteriia</taxon>
        <taxon>Flavobacteriales</taxon>
        <taxon>Flavobacteriaceae</taxon>
        <taxon>Christiangramia</taxon>
    </lineage>
</organism>
<name>A0A2R3Z9N5_9FLAO</name>
<dbReference type="Gene3D" id="3.90.550.10">
    <property type="entry name" value="Spore Coat Polysaccharide Biosynthesis Protein SpsA, Chain A"/>
    <property type="match status" value="1"/>
</dbReference>
<keyword evidence="2" id="KW-0808">Transferase</keyword>
<proteinExistence type="predicted"/>
<dbReference type="EMBL" id="CP028136">
    <property type="protein sequence ID" value="AVR46892.1"/>
    <property type="molecule type" value="Genomic_DNA"/>
</dbReference>
<sequence>MTEKRVSIRFAAFVITYNRVQVLPDTIKKILSQSLPPEELLIVDNSDNDTTEKLVESLSNPKISYYKVGYNSGPAGASKIGLEQLAKEGFEWIYWGDDNNPPRDDSVFKRMLECINRLEKESRKPGLMAGTGASFNSLTGRIRSHSNAELRGKEILETDVVPGGHTLFVNSELVRRKILPDPNLFFAFEDLDLSLKSKNAGFHNFVDARTWLQVRYKYGDSAEDYRPNLKKKEVNRNREFYSARNLLHIFYQQRYYSAFAFTFLKILIKIPLGYFKKSGSKSSKIYTRALKQFLTGKYQNNLKVD</sequence>
<dbReference type="InterPro" id="IPR001173">
    <property type="entry name" value="Glyco_trans_2-like"/>
</dbReference>
<dbReference type="SUPFAM" id="SSF53448">
    <property type="entry name" value="Nucleotide-diphospho-sugar transferases"/>
    <property type="match status" value="1"/>
</dbReference>
<reference evidence="3" key="1">
    <citation type="submission" date="2018-03" db="EMBL/GenBank/DDBJ databases">
        <title>Gramella fulva sp. nov., isolated from a dry surface of tidal flat.</title>
        <authorList>
            <person name="Hwang S.H."/>
            <person name="Hwang W.M."/>
            <person name="Kang K."/>
            <person name="Ahn T.-Y."/>
        </authorList>
    </citation>
    <scope>NUCLEOTIDE SEQUENCE [LARGE SCALE GENOMIC DNA]</scope>
    <source>
        <strain evidence="3">SH35</strain>
    </source>
</reference>
<dbReference type="Proteomes" id="UP000241507">
    <property type="component" value="Chromosome"/>
</dbReference>
<dbReference type="RefSeq" id="WP_107013663.1">
    <property type="nucleotide sequence ID" value="NZ_CP028136.1"/>
</dbReference>
<keyword evidence="3" id="KW-1185">Reference proteome</keyword>
<evidence type="ECO:0000313" key="3">
    <source>
        <dbReference type="Proteomes" id="UP000241507"/>
    </source>
</evidence>